<dbReference type="PANTHER" id="PTHR12126:SF16">
    <property type="entry name" value="MIOREX COMPLEX COMPONENT 2"/>
    <property type="match status" value="1"/>
</dbReference>
<proteinExistence type="predicted"/>
<dbReference type="InterPro" id="IPR051207">
    <property type="entry name" value="ComplexI_NDUFA9_subunit"/>
</dbReference>
<dbReference type="Proteomes" id="UP001497512">
    <property type="component" value="Chromosome 11"/>
</dbReference>
<dbReference type="PANTHER" id="PTHR12126">
    <property type="entry name" value="NADH-UBIQUINONE OXIDOREDUCTASE 39 KDA SUBUNIT-RELATED"/>
    <property type="match status" value="1"/>
</dbReference>
<name>A0ABP0TIF5_9BRYO</name>
<dbReference type="SUPFAM" id="SSF51735">
    <property type="entry name" value="NAD(P)-binding Rossmann-fold domains"/>
    <property type="match status" value="1"/>
</dbReference>
<dbReference type="EMBL" id="OZ019903">
    <property type="protein sequence ID" value="CAK9197429.1"/>
    <property type="molecule type" value="Genomic_DNA"/>
</dbReference>
<dbReference type="Gene3D" id="3.40.50.720">
    <property type="entry name" value="NAD(P)-binding Rossmann-like Domain"/>
    <property type="match status" value="1"/>
</dbReference>
<gene>
    <name evidence="2" type="ORF">CSSPTR1EN2_LOCUS3970</name>
</gene>
<accession>A0ABP0TIF5</accession>
<reference evidence="2" key="1">
    <citation type="submission" date="2024-02" db="EMBL/GenBank/DDBJ databases">
        <authorList>
            <consortium name="ELIXIR-Norway"/>
            <consortium name="Elixir Norway"/>
        </authorList>
    </citation>
    <scope>NUCLEOTIDE SEQUENCE</scope>
</reference>
<dbReference type="InterPro" id="IPR036291">
    <property type="entry name" value="NAD(P)-bd_dom_sf"/>
</dbReference>
<organism evidence="2 3">
    <name type="scientific">Sphagnum troendelagicum</name>
    <dbReference type="NCBI Taxonomy" id="128251"/>
    <lineage>
        <taxon>Eukaryota</taxon>
        <taxon>Viridiplantae</taxon>
        <taxon>Streptophyta</taxon>
        <taxon>Embryophyta</taxon>
        <taxon>Bryophyta</taxon>
        <taxon>Sphagnophytina</taxon>
        <taxon>Sphagnopsida</taxon>
        <taxon>Sphagnales</taxon>
        <taxon>Sphagnaceae</taxon>
        <taxon>Sphagnum</taxon>
    </lineage>
</organism>
<evidence type="ECO:0000313" key="3">
    <source>
        <dbReference type="Proteomes" id="UP001497512"/>
    </source>
</evidence>
<sequence length="315" mass="33446">MAARTRIKQGLLQTLVHQLCHSSSYYSASVVARSGASATRVSSSAAAPASSSASSTLGSSIQSEKTVVEAAQAVEPKAALERSKLLVLGGNGFVGTHACQEALSRHLPVVSMSRSGRPAATVHDDPWINNVTWVRGDIFHPERWKDTIPLEEVSAVISCVGGFGSDEQMLKINGEANIAAINAASKSGVKRFVFISALDYGLPSFVLRGYYKGKKSAEEELLRKFPYGGVILRPGFIHGNRQVGSLKIPLSAIGAPLEMLLKNAKPASRLPLVGNFLMPPVKVTSVARAAVRSAIDNAVPPGVLDVWSIKRLGDH</sequence>
<protein>
    <recommendedName>
        <fullName evidence="1">NAD(P)-binding domain-containing protein</fullName>
    </recommendedName>
</protein>
<dbReference type="Pfam" id="PF13460">
    <property type="entry name" value="NAD_binding_10"/>
    <property type="match status" value="1"/>
</dbReference>
<feature type="domain" description="NAD(P)-binding" evidence="1">
    <location>
        <begin position="89"/>
        <end position="240"/>
    </location>
</feature>
<evidence type="ECO:0000259" key="1">
    <source>
        <dbReference type="Pfam" id="PF13460"/>
    </source>
</evidence>
<dbReference type="InterPro" id="IPR016040">
    <property type="entry name" value="NAD(P)-bd_dom"/>
</dbReference>
<evidence type="ECO:0000313" key="2">
    <source>
        <dbReference type="EMBL" id="CAK9197429.1"/>
    </source>
</evidence>
<keyword evidence="3" id="KW-1185">Reference proteome</keyword>